<protein>
    <submittedName>
        <fullName evidence="3">Stage II sporulation protein P</fullName>
    </submittedName>
</protein>
<feature type="compositionally biased region" description="Basic and acidic residues" evidence="1">
    <location>
        <begin position="142"/>
        <end position="158"/>
    </location>
</feature>
<dbReference type="RefSeq" id="WP_380965282.1">
    <property type="nucleotide sequence ID" value="NZ_JBHTCO010000005.1"/>
</dbReference>
<keyword evidence="2" id="KW-0812">Transmembrane</keyword>
<dbReference type="NCBIfam" id="TIGR02867">
    <property type="entry name" value="spore_II_P"/>
    <property type="match status" value="1"/>
</dbReference>
<organism evidence="3 4">
    <name type="scientific">Scopulibacillus cellulosilyticus</name>
    <dbReference type="NCBI Taxonomy" id="2665665"/>
    <lineage>
        <taxon>Bacteria</taxon>
        <taxon>Bacillati</taxon>
        <taxon>Bacillota</taxon>
        <taxon>Bacilli</taxon>
        <taxon>Bacillales</taxon>
        <taxon>Sporolactobacillaceae</taxon>
        <taxon>Scopulibacillus</taxon>
    </lineage>
</organism>
<sequence>MLSPYSNRLKHMNFKKAIALLPGFTMILFIFVSLLTTDKMNGYLTYDNVNKALNSLKAEMIVDLMGNENPYFKQVLPDGYQSVNLAKLSFQAITNINVGDTRTLLGNELPGFSIYDTDIYVAGVGTNYTNIPIESPPPLDYIMKDKQGNSKNDSKDNSSQKVPPQKNKNGQVFIYSTHSWESFLPILGLSGDPDSDKATSDSKNIHIVDEMLAKALDKKNIPTVADTTSVTKILNDKGMGTGQAYDASRTIVKPAVTSGKNYQLFIDIHRDDRRKKDTTVTINNKSYARTVFVIGKENPNFEKNRDVADKLNKKLDNLYPGLSRGIIGKSGKGVNGVYNQDLSPHAILIEVGGVDNTKEDLQNTVNALSDVISDYIKGNHHT</sequence>
<evidence type="ECO:0000313" key="4">
    <source>
        <dbReference type="Proteomes" id="UP001596505"/>
    </source>
</evidence>
<proteinExistence type="predicted"/>
<feature type="transmembrane region" description="Helical" evidence="2">
    <location>
        <begin position="17"/>
        <end position="35"/>
    </location>
</feature>
<evidence type="ECO:0000313" key="3">
    <source>
        <dbReference type="EMBL" id="MFC7392874.1"/>
    </source>
</evidence>
<keyword evidence="2" id="KW-0472">Membrane</keyword>
<feature type="region of interest" description="Disordered" evidence="1">
    <location>
        <begin position="139"/>
        <end position="168"/>
    </location>
</feature>
<keyword evidence="2" id="KW-1133">Transmembrane helix</keyword>
<keyword evidence="4" id="KW-1185">Reference proteome</keyword>
<evidence type="ECO:0000256" key="1">
    <source>
        <dbReference type="SAM" id="MobiDB-lite"/>
    </source>
</evidence>
<comment type="caution">
    <text evidence="3">The sequence shown here is derived from an EMBL/GenBank/DDBJ whole genome shotgun (WGS) entry which is preliminary data.</text>
</comment>
<dbReference type="EMBL" id="JBHTCO010000005">
    <property type="protein sequence ID" value="MFC7392874.1"/>
    <property type="molecule type" value="Genomic_DNA"/>
</dbReference>
<dbReference type="Proteomes" id="UP001596505">
    <property type="component" value="Unassembled WGS sequence"/>
</dbReference>
<accession>A0ABW2PUM4</accession>
<reference evidence="4" key="1">
    <citation type="journal article" date="2019" name="Int. J. Syst. Evol. Microbiol.">
        <title>The Global Catalogue of Microorganisms (GCM) 10K type strain sequencing project: providing services to taxonomists for standard genome sequencing and annotation.</title>
        <authorList>
            <consortium name="The Broad Institute Genomics Platform"/>
            <consortium name="The Broad Institute Genome Sequencing Center for Infectious Disease"/>
            <person name="Wu L."/>
            <person name="Ma J."/>
        </authorList>
    </citation>
    <scope>NUCLEOTIDE SEQUENCE [LARGE SCALE GENOMIC DNA]</scope>
    <source>
        <strain evidence="4">CGMCC 1.16305</strain>
    </source>
</reference>
<dbReference type="SUPFAM" id="SSF53187">
    <property type="entry name" value="Zn-dependent exopeptidases"/>
    <property type="match status" value="1"/>
</dbReference>
<evidence type="ECO:0000256" key="2">
    <source>
        <dbReference type="SAM" id="Phobius"/>
    </source>
</evidence>
<dbReference type="Pfam" id="PF07454">
    <property type="entry name" value="SpoIIP"/>
    <property type="match status" value="1"/>
</dbReference>
<name>A0ABW2PUM4_9BACL</name>
<gene>
    <name evidence="3" type="primary">spoIIP</name>
    <name evidence="3" type="ORF">ACFQRG_07715</name>
</gene>
<dbReference type="InterPro" id="IPR010897">
    <property type="entry name" value="Spore_II_P"/>
</dbReference>